<evidence type="ECO:0000313" key="2">
    <source>
        <dbReference type="EMBL" id="GKH13451.1"/>
    </source>
</evidence>
<gene>
    <name evidence="3" type="ORF">B5G17_12955</name>
    <name evidence="2" type="ORF">CE91St12_16610</name>
</gene>
<accession>A0A1Y3V3R6</accession>
<dbReference type="PROSITE" id="PS00018">
    <property type="entry name" value="EF_HAND_1"/>
    <property type="match status" value="1"/>
</dbReference>
<reference evidence="3" key="2">
    <citation type="journal article" date="2018" name="BMC Genomics">
        <title>Whole genome sequencing and function prediction of 133 gut anaerobes isolated from chicken caecum in pure cultures.</title>
        <authorList>
            <person name="Medvecky M."/>
            <person name="Cejkova D."/>
            <person name="Polansky O."/>
            <person name="Karasova D."/>
            <person name="Kubasova T."/>
            <person name="Cizek A."/>
            <person name="Rychlik I."/>
        </authorList>
    </citation>
    <scope>NUCLEOTIDE SEQUENCE</scope>
    <source>
        <strain evidence="3">An67</strain>
    </source>
</reference>
<dbReference type="EMBL" id="NFHS01000006">
    <property type="protein sequence ID" value="OUN53847.1"/>
    <property type="molecule type" value="Genomic_DNA"/>
</dbReference>
<reference evidence="2" key="3">
    <citation type="submission" date="2022-01" db="EMBL/GenBank/DDBJ databases">
        <title>Novel bile acid biosynthetic pathways are enriched in the microbiome of centenarians.</title>
        <authorList>
            <person name="Sato Y."/>
            <person name="Atarashi K."/>
            <person name="Plichta R.D."/>
            <person name="Arai Y."/>
            <person name="Sasajima S."/>
            <person name="Kearney M.S."/>
            <person name="Suda W."/>
            <person name="Takeshita K."/>
            <person name="Sasaki T."/>
            <person name="Okamoto S."/>
            <person name="Skelly N.A."/>
            <person name="Okamura Y."/>
            <person name="Vlamakis H."/>
            <person name="Li Y."/>
            <person name="Tanoue T."/>
            <person name="Takei H."/>
            <person name="Nittono H."/>
            <person name="Narushima S."/>
            <person name="Irie J."/>
            <person name="Itoh H."/>
            <person name="Moriya K."/>
            <person name="Sugiura Y."/>
            <person name="Suematsu M."/>
            <person name="Moritoki N."/>
            <person name="Shibata S."/>
            <person name="Littman R.D."/>
            <person name="Fischbach A.M."/>
            <person name="Uwamino Y."/>
            <person name="Inoue T."/>
            <person name="Honda A."/>
            <person name="Hattori M."/>
            <person name="Murai T."/>
            <person name="Xavier J.R."/>
            <person name="Hirose N."/>
            <person name="Honda K."/>
        </authorList>
    </citation>
    <scope>NUCLEOTIDE SEQUENCE</scope>
    <source>
        <strain evidence="2">CE91-St12</strain>
    </source>
</reference>
<proteinExistence type="predicted"/>
<feature type="region of interest" description="Disordered" evidence="1">
    <location>
        <begin position="293"/>
        <end position="313"/>
    </location>
</feature>
<name>A0A1Y3V3R6_BACUN</name>
<dbReference type="EMBL" id="BQNL01000001">
    <property type="protein sequence ID" value="GKH13451.1"/>
    <property type="molecule type" value="Genomic_DNA"/>
</dbReference>
<reference evidence="4" key="1">
    <citation type="submission" date="2017-04" db="EMBL/GenBank/DDBJ databases">
        <title>Function of individual gut microbiota members based on whole genome sequencing of pure cultures obtained from chicken caecum.</title>
        <authorList>
            <person name="Medvecky M."/>
            <person name="Cejkova D."/>
            <person name="Polansky O."/>
            <person name="Karasova D."/>
            <person name="Kubasova T."/>
            <person name="Cizek A."/>
            <person name="Rychlik I."/>
        </authorList>
    </citation>
    <scope>NUCLEOTIDE SEQUENCE [LARGE SCALE GENOMIC DNA]</scope>
    <source>
        <strain evidence="4">An67</strain>
    </source>
</reference>
<comment type="caution">
    <text evidence="3">The sequence shown here is derived from an EMBL/GenBank/DDBJ whole genome shotgun (WGS) entry which is preliminary data.</text>
</comment>
<dbReference type="Proteomes" id="UP000196329">
    <property type="component" value="Unassembled WGS sequence"/>
</dbReference>
<evidence type="ECO:0000313" key="4">
    <source>
        <dbReference type="Proteomes" id="UP000196329"/>
    </source>
</evidence>
<dbReference type="Proteomes" id="UP001055048">
    <property type="component" value="Unassembled WGS sequence"/>
</dbReference>
<sequence length="489" mass="54466">MIHLGDFSQKGNLTEGKGYDNFNLIRDHHYTFNVTIKGIDDIETEVHSGDEANEPNPGVEGIIFKEGAQLRLDAHYETVEMLFNKDAMQVAAPDNPDGAKVPGIYLYTETPFGNMFGTYIFPQDGNTGQFYNEQGTPIPFEDAAPYFEWVSFRKQNEKNALAPYADSNGEIKAISIFKALDDFWSNARNSSTGYKEYYTCFVDEYYYAKDPHQPTRVPQVHEFVNKPDRTFSLASDVKYSADGKSGIANAVYVLKQRSIATFYDINNPIGGIDFIYGLETVDELEGSDLKMEDYGGENNGEDSPQKTGIGEGYKNTKEDLGISSDNGKSGKHVNWEKNGYLLDGDGGAYLPKPANRLNTIEGRYACLTRNRDFNGDGEISGDELRWYTPSLDQVLGIWVGEPGLPSAESALYTNDTQNLSTDKKFDSNSQYPIFTSSEQKGRVVWGEEGCSFGANSNASEIGGRVRAVRTLSAKEAKEKDYKETPDPFY</sequence>
<protein>
    <submittedName>
        <fullName evidence="3">Uncharacterized protein</fullName>
    </submittedName>
</protein>
<dbReference type="AlphaFoldDB" id="A0A1Y3V3R6"/>
<dbReference type="InterPro" id="IPR018247">
    <property type="entry name" value="EF_Hand_1_Ca_BS"/>
</dbReference>
<organism evidence="3 4">
    <name type="scientific">Bacteroides uniformis</name>
    <dbReference type="NCBI Taxonomy" id="820"/>
    <lineage>
        <taxon>Bacteria</taxon>
        <taxon>Pseudomonadati</taxon>
        <taxon>Bacteroidota</taxon>
        <taxon>Bacteroidia</taxon>
        <taxon>Bacteroidales</taxon>
        <taxon>Bacteroidaceae</taxon>
        <taxon>Bacteroides</taxon>
    </lineage>
</organism>
<evidence type="ECO:0000313" key="3">
    <source>
        <dbReference type="EMBL" id="OUN53847.1"/>
    </source>
</evidence>
<evidence type="ECO:0000256" key="1">
    <source>
        <dbReference type="SAM" id="MobiDB-lite"/>
    </source>
</evidence>